<dbReference type="InterPro" id="IPR045638">
    <property type="entry name" value="DUF6409"/>
</dbReference>
<accession>A0ABS4VHH5</accession>
<dbReference type="RefSeq" id="WP_245377903.1">
    <property type="nucleotide sequence ID" value="NZ_BMWJ01000023.1"/>
</dbReference>
<dbReference type="Pfam" id="PF19947">
    <property type="entry name" value="DUF6409"/>
    <property type="match status" value="1"/>
</dbReference>
<evidence type="ECO:0000313" key="1">
    <source>
        <dbReference type="EMBL" id="MBP2363379.1"/>
    </source>
</evidence>
<keyword evidence="2" id="KW-1185">Reference proteome</keyword>
<comment type="caution">
    <text evidence="1">The sequence shown here is derived from an EMBL/GenBank/DDBJ whole genome shotgun (WGS) entry which is preliminary data.</text>
</comment>
<dbReference type="EMBL" id="JAGINS010000002">
    <property type="protein sequence ID" value="MBP2363379.1"/>
    <property type="molecule type" value="Genomic_DNA"/>
</dbReference>
<name>A0ABS4VHH5_9ACTN</name>
<sequence>MTDATTDQAALTAGTIVRCPRYINGESTGLRKAVVLGLWNEDNPKGGYRVYFYTLGPASFSPRTAGLAFAREMTVLGRLEDLSERTLTGIYKGLNLFPGSAYVRNRAGSHAYRLRTARRAR</sequence>
<dbReference type="Proteomes" id="UP001519311">
    <property type="component" value="Unassembled WGS sequence"/>
</dbReference>
<reference evidence="1 2" key="1">
    <citation type="submission" date="2021-03" db="EMBL/GenBank/DDBJ databases">
        <title>Sequencing the genomes of 1000 actinobacteria strains.</title>
        <authorList>
            <person name="Klenk H.-P."/>
        </authorList>
    </citation>
    <scope>NUCLEOTIDE SEQUENCE [LARGE SCALE GENOMIC DNA]</scope>
    <source>
        <strain evidence="1 2">DSM 40843</strain>
    </source>
</reference>
<proteinExistence type="predicted"/>
<gene>
    <name evidence="1" type="ORF">JOF59_005871</name>
</gene>
<protein>
    <submittedName>
        <fullName evidence="1">Uncharacterized protein</fullName>
    </submittedName>
</protein>
<evidence type="ECO:0000313" key="2">
    <source>
        <dbReference type="Proteomes" id="UP001519311"/>
    </source>
</evidence>
<organism evidence="1 2">
    <name type="scientific">Streptomyces clavifer</name>
    <dbReference type="NCBI Taxonomy" id="68188"/>
    <lineage>
        <taxon>Bacteria</taxon>
        <taxon>Bacillati</taxon>
        <taxon>Actinomycetota</taxon>
        <taxon>Actinomycetes</taxon>
        <taxon>Kitasatosporales</taxon>
        <taxon>Streptomycetaceae</taxon>
        <taxon>Streptomyces</taxon>
    </lineage>
</organism>